<evidence type="ECO:0000313" key="2">
    <source>
        <dbReference type="Proteomes" id="UP000470186"/>
    </source>
</evidence>
<evidence type="ECO:0000313" key="1">
    <source>
        <dbReference type="EMBL" id="MQU30094.1"/>
    </source>
</evidence>
<reference evidence="1 2" key="1">
    <citation type="submission" date="2019-10" db="EMBL/GenBank/DDBJ databases">
        <title>Evaluation of single-gene subtyping targets for Pseudomonas.</title>
        <authorList>
            <person name="Reichler S.J."/>
            <person name="Orsi R.H."/>
            <person name="Wiedmann M."/>
            <person name="Martin N.H."/>
            <person name="Murphy S.I."/>
        </authorList>
    </citation>
    <scope>NUCLEOTIDE SEQUENCE [LARGE SCALE GENOMIC DNA]</scope>
    <source>
        <strain evidence="1 2">FSL R10-2107</strain>
    </source>
</reference>
<sequence>MTVLTGKALSAAPVALTKKPARQELAGHVQVAITQVLFLGDAIRQGIRNDVKRKPRKNSVG</sequence>
<proteinExistence type="predicted"/>
<dbReference type="EMBL" id="WIVX01000003">
    <property type="protein sequence ID" value="MQU30094.1"/>
    <property type="molecule type" value="Genomic_DNA"/>
</dbReference>
<gene>
    <name evidence="1" type="ORF">GHO30_01550</name>
</gene>
<keyword evidence="2" id="KW-1185">Reference proteome</keyword>
<protein>
    <submittedName>
        <fullName evidence="1">Uncharacterized protein</fullName>
    </submittedName>
</protein>
<accession>A0A7X2CGB7</accession>
<dbReference type="Proteomes" id="UP000470186">
    <property type="component" value="Unassembled WGS sequence"/>
</dbReference>
<organism evidence="1 2">
    <name type="scientific">Pseudomonas helleri</name>
    <dbReference type="NCBI Taxonomy" id="1608996"/>
    <lineage>
        <taxon>Bacteria</taxon>
        <taxon>Pseudomonadati</taxon>
        <taxon>Pseudomonadota</taxon>
        <taxon>Gammaproteobacteria</taxon>
        <taxon>Pseudomonadales</taxon>
        <taxon>Pseudomonadaceae</taxon>
        <taxon>Pseudomonas</taxon>
    </lineage>
</organism>
<name>A0A7X2CGB7_9PSED</name>
<comment type="caution">
    <text evidence="1">The sequence shown here is derived from an EMBL/GenBank/DDBJ whole genome shotgun (WGS) entry which is preliminary data.</text>
</comment>
<dbReference type="AlphaFoldDB" id="A0A7X2CGB7"/>